<dbReference type="Gramene" id="AET1Gv20478300.41">
    <property type="protein sequence ID" value="AET1Gv20478300.41"/>
    <property type="gene ID" value="AET1Gv20478300"/>
</dbReference>
<reference evidence="1" key="3">
    <citation type="journal article" date="2017" name="Nature">
        <title>Genome sequence of the progenitor of the wheat D genome Aegilops tauschii.</title>
        <authorList>
            <person name="Luo M.C."/>
            <person name="Gu Y.Q."/>
            <person name="Puiu D."/>
            <person name="Wang H."/>
            <person name="Twardziok S.O."/>
            <person name="Deal K.R."/>
            <person name="Huo N."/>
            <person name="Zhu T."/>
            <person name="Wang L."/>
            <person name="Wang Y."/>
            <person name="McGuire P.E."/>
            <person name="Liu S."/>
            <person name="Long H."/>
            <person name="Ramasamy R.K."/>
            <person name="Rodriguez J.C."/>
            <person name="Van S.L."/>
            <person name="Yuan L."/>
            <person name="Wang Z."/>
            <person name="Xia Z."/>
            <person name="Xiao L."/>
            <person name="Anderson O.D."/>
            <person name="Ouyang S."/>
            <person name="Liang Y."/>
            <person name="Zimin A.V."/>
            <person name="Pertea G."/>
            <person name="Qi P."/>
            <person name="Bennetzen J.L."/>
            <person name="Dai X."/>
            <person name="Dawson M.W."/>
            <person name="Muller H.G."/>
            <person name="Kugler K."/>
            <person name="Rivarola-Duarte L."/>
            <person name="Spannagl M."/>
            <person name="Mayer K.F.X."/>
            <person name="Lu F.H."/>
            <person name="Bevan M.W."/>
            <person name="Leroy P."/>
            <person name="Li P."/>
            <person name="You F.M."/>
            <person name="Sun Q."/>
            <person name="Liu Z."/>
            <person name="Lyons E."/>
            <person name="Wicker T."/>
            <person name="Salzberg S.L."/>
            <person name="Devos K.M."/>
            <person name="Dvorak J."/>
        </authorList>
    </citation>
    <scope>NUCLEOTIDE SEQUENCE [LARGE SCALE GENOMIC DNA]</scope>
    <source>
        <strain evidence="1">cv. AL8/78</strain>
    </source>
</reference>
<reference evidence="2" key="2">
    <citation type="journal article" date="2017" name="Nat. Plants">
        <title>The Aegilops tauschii genome reveals multiple impacts of transposons.</title>
        <authorList>
            <person name="Zhao G."/>
            <person name="Zou C."/>
            <person name="Li K."/>
            <person name="Wang K."/>
            <person name="Li T."/>
            <person name="Gao L."/>
            <person name="Zhang X."/>
            <person name="Wang H."/>
            <person name="Yang Z."/>
            <person name="Liu X."/>
            <person name="Jiang W."/>
            <person name="Mao L."/>
            <person name="Kong X."/>
            <person name="Jiao Y."/>
            <person name="Jia J."/>
        </authorList>
    </citation>
    <scope>NUCLEOTIDE SEQUENCE [LARGE SCALE GENOMIC DNA]</scope>
    <source>
        <strain evidence="2">cv. AL8/78</strain>
    </source>
</reference>
<reference evidence="1" key="4">
    <citation type="submission" date="2019-03" db="UniProtKB">
        <authorList>
            <consortium name="EnsemblPlants"/>
        </authorList>
    </citation>
    <scope>IDENTIFICATION</scope>
</reference>
<dbReference type="Gramene" id="AET1Gv20478300.44">
    <property type="protein sequence ID" value="AET1Gv20478300.44"/>
    <property type="gene ID" value="AET1Gv20478300"/>
</dbReference>
<dbReference type="Proteomes" id="UP000015105">
    <property type="component" value="Chromosome 1D"/>
</dbReference>
<protein>
    <submittedName>
        <fullName evidence="1">Uncharacterized protein</fullName>
    </submittedName>
</protein>
<evidence type="ECO:0000313" key="2">
    <source>
        <dbReference type="Proteomes" id="UP000015105"/>
    </source>
</evidence>
<dbReference type="EnsemblPlants" id="AET1Gv20478300.44">
    <property type="protein sequence ID" value="AET1Gv20478300.44"/>
    <property type="gene ID" value="AET1Gv20478300"/>
</dbReference>
<proteinExistence type="predicted"/>
<dbReference type="Gramene" id="AET1Gv20478300.14">
    <property type="protein sequence ID" value="AET1Gv20478300.14"/>
    <property type="gene ID" value="AET1Gv20478300"/>
</dbReference>
<reference evidence="2" key="1">
    <citation type="journal article" date="2014" name="Science">
        <title>Ancient hybridizations among the ancestral genomes of bread wheat.</title>
        <authorList>
            <consortium name="International Wheat Genome Sequencing Consortium,"/>
            <person name="Marcussen T."/>
            <person name="Sandve S.R."/>
            <person name="Heier L."/>
            <person name="Spannagl M."/>
            <person name="Pfeifer M."/>
            <person name="Jakobsen K.S."/>
            <person name="Wulff B.B."/>
            <person name="Steuernagel B."/>
            <person name="Mayer K.F."/>
            <person name="Olsen O.A."/>
        </authorList>
    </citation>
    <scope>NUCLEOTIDE SEQUENCE [LARGE SCALE GENOMIC DNA]</scope>
    <source>
        <strain evidence="2">cv. AL8/78</strain>
    </source>
</reference>
<sequence>MHTSLLQFDMGDFLVGGKSTGTGTGFCPDGCATIVDSGPSLLAGATVCSDLHIYVYLQSGGVTSTFSIEVVVLYGMIY</sequence>
<dbReference type="AlphaFoldDB" id="A0A452YNJ7"/>
<dbReference type="EnsemblPlants" id="AET1Gv20478300.41">
    <property type="protein sequence ID" value="AET1Gv20478300.41"/>
    <property type="gene ID" value="AET1Gv20478300"/>
</dbReference>
<evidence type="ECO:0000313" key="1">
    <source>
        <dbReference type="EnsemblPlants" id="AET1Gv20478300.41"/>
    </source>
</evidence>
<keyword evidence="2" id="KW-1185">Reference proteome</keyword>
<dbReference type="EnsemblPlants" id="AET1Gv20478300.14">
    <property type="protein sequence ID" value="AET1Gv20478300.14"/>
    <property type="gene ID" value="AET1Gv20478300"/>
</dbReference>
<name>A0A452YNJ7_AEGTS</name>
<dbReference type="EnsemblPlants" id="AET1Gv20478300.3">
    <property type="protein sequence ID" value="AET1Gv20478300.3"/>
    <property type="gene ID" value="AET1Gv20478300"/>
</dbReference>
<organism evidence="1 2">
    <name type="scientific">Aegilops tauschii subsp. strangulata</name>
    <name type="common">Goatgrass</name>
    <dbReference type="NCBI Taxonomy" id="200361"/>
    <lineage>
        <taxon>Eukaryota</taxon>
        <taxon>Viridiplantae</taxon>
        <taxon>Streptophyta</taxon>
        <taxon>Embryophyta</taxon>
        <taxon>Tracheophyta</taxon>
        <taxon>Spermatophyta</taxon>
        <taxon>Magnoliopsida</taxon>
        <taxon>Liliopsida</taxon>
        <taxon>Poales</taxon>
        <taxon>Poaceae</taxon>
        <taxon>BOP clade</taxon>
        <taxon>Pooideae</taxon>
        <taxon>Triticodae</taxon>
        <taxon>Triticeae</taxon>
        <taxon>Triticinae</taxon>
        <taxon>Aegilops</taxon>
    </lineage>
</organism>
<accession>A0A452YNJ7</accession>
<dbReference type="Gramene" id="AET1Gv20478300.3">
    <property type="protein sequence ID" value="AET1Gv20478300.3"/>
    <property type="gene ID" value="AET1Gv20478300"/>
</dbReference>
<reference evidence="1" key="5">
    <citation type="journal article" date="2021" name="G3 (Bethesda)">
        <title>Aegilops tauschii genome assembly Aet v5.0 features greater sequence contiguity and improved annotation.</title>
        <authorList>
            <person name="Wang L."/>
            <person name="Zhu T."/>
            <person name="Rodriguez J.C."/>
            <person name="Deal K.R."/>
            <person name="Dubcovsky J."/>
            <person name="McGuire P.E."/>
            <person name="Lux T."/>
            <person name="Spannagl M."/>
            <person name="Mayer K.F.X."/>
            <person name="Baldrich P."/>
            <person name="Meyers B.C."/>
            <person name="Huo N."/>
            <person name="Gu Y.Q."/>
            <person name="Zhou H."/>
            <person name="Devos K.M."/>
            <person name="Bennetzen J.L."/>
            <person name="Unver T."/>
            <person name="Budak H."/>
            <person name="Gulick P.J."/>
            <person name="Galiba G."/>
            <person name="Kalapos B."/>
            <person name="Nelson D.R."/>
            <person name="Li P."/>
            <person name="You F.M."/>
            <person name="Luo M.C."/>
            <person name="Dvorak J."/>
        </authorList>
    </citation>
    <scope>NUCLEOTIDE SEQUENCE [LARGE SCALE GENOMIC DNA]</scope>
    <source>
        <strain evidence="1">cv. AL8/78</strain>
    </source>
</reference>